<evidence type="ECO:0000259" key="1">
    <source>
        <dbReference type="Pfam" id="PF20146"/>
    </source>
</evidence>
<keyword evidence="3" id="KW-1185">Reference proteome</keyword>
<dbReference type="AlphaFoldDB" id="A0A7R9LRL3"/>
<dbReference type="EMBL" id="OC917264">
    <property type="protein sequence ID" value="CAD7646617.1"/>
    <property type="molecule type" value="Genomic_DNA"/>
</dbReference>
<protein>
    <recommendedName>
        <fullName evidence="1">Nose resistant-to-fluoxetine protein N-terminal domain-containing protein</fullName>
    </recommendedName>
</protein>
<gene>
    <name evidence="2" type="ORF">ONB1V03_LOCUS5822</name>
</gene>
<organism evidence="2">
    <name type="scientific">Oppiella nova</name>
    <dbReference type="NCBI Taxonomy" id="334625"/>
    <lineage>
        <taxon>Eukaryota</taxon>
        <taxon>Metazoa</taxon>
        <taxon>Ecdysozoa</taxon>
        <taxon>Arthropoda</taxon>
        <taxon>Chelicerata</taxon>
        <taxon>Arachnida</taxon>
        <taxon>Acari</taxon>
        <taxon>Acariformes</taxon>
        <taxon>Sarcoptiformes</taxon>
        <taxon>Oribatida</taxon>
        <taxon>Brachypylina</taxon>
        <taxon>Oppioidea</taxon>
        <taxon>Oppiidae</taxon>
        <taxon>Oppiella</taxon>
    </lineage>
</organism>
<sequence>QINVVVDSSGTLGTGILKGTKYFFGDYDECLGINNTTNGNHIHIVGQYCTLQISIRDIIGNVPFKTRDELNGMNASIDSSKHLLSARLEQCVHRNDNPIQWLHIIIGQ</sequence>
<feature type="non-terminal residue" evidence="2">
    <location>
        <position position="1"/>
    </location>
</feature>
<dbReference type="Pfam" id="PF20146">
    <property type="entry name" value="NRF"/>
    <property type="match status" value="1"/>
</dbReference>
<dbReference type="Proteomes" id="UP000728032">
    <property type="component" value="Unassembled WGS sequence"/>
</dbReference>
<feature type="domain" description="Nose resistant-to-fluoxetine protein N-terminal" evidence="1">
    <location>
        <begin position="6"/>
        <end position="63"/>
    </location>
</feature>
<feature type="non-terminal residue" evidence="2">
    <location>
        <position position="108"/>
    </location>
</feature>
<evidence type="ECO:0000313" key="3">
    <source>
        <dbReference type="Proteomes" id="UP000728032"/>
    </source>
</evidence>
<reference evidence="2" key="1">
    <citation type="submission" date="2020-11" db="EMBL/GenBank/DDBJ databases">
        <authorList>
            <person name="Tran Van P."/>
        </authorList>
    </citation>
    <scope>NUCLEOTIDE SEQUENCE</scope>
</reference>
<name>A0A7R9LRL3_9ACAR</name>
<dbReference type="EMBL" id="CAJPVJ010002439">
    <property type="protein sequence ID" value="CAG2166298.1"/>
    <property type="molecule type" value="Genomic_DNA"/>
</dbReference>
<dbReference type="InterPro" id="IPR006621">
    <property type="entry name" value="Nose-resist-to-fluoxetine_N"/>
</dbReference>
<evidence type="ECO:0000313" key="2">
    <source>
        <dbReference type="EMBL" id="CAD7646617.1"/>
    </source>
</evidence>
<accession>A0A7R9LRL3</accession>
<proteinExistence type="predicted"/>